<dbReference type="SMART" id="SM00776">
    <property type="entry name" value="NPCBM"/>
    <property type="match status" value="1"/>
</dbReference>
<protein>
    <submittedName>
        <fullName evidence="3">NPCBM/NEW2 domain protein</fullName>
    </submittedName>
</protein>
<evidence type="ECO:0000259" key="2">
    <source>
        <dbReference type="SMART" id="SM00776"/>
    </source>
</evidence>
<gene>
    <name evidence="3" type="ORF">Pla123a_21520</name>
</gene>
<keyword evidence="4" id="KW-1185">Reference proteome</keyword>
<dbReference type="Proteomes" id="UP000318478">
    <property type="component" value="Unassembled WGS sequence"/>
</dbReference>
<feature type="signal peptide" evidence="1">
    <location>
        <begin position="1"/>
        <end position="32"/>
    </location>
</feature>
<dbReference type="AlphaFoldDB" id="A0A5C5YRC3"/>
<dbReference type="Pfam" id="PF08305">
    <property type="entry name" value="NPCBM"/>
    <property type="match status" value="1"/>
</dbReference>
<dbReference type="SUPFAM" id="SSF49785">
    <property type="entry name" value="Galactose-binding domain-like"/>
    <property type="match status" value="1"/>
</dbReference>
<feature type="chain" id="PRO_5023124330" evidence="1">
    <location>
        <begin position="33"/>
        <end position="416"/>
    </location>
</feature>
<sequence length="416" mass="44557" precursor="true">MHLKRTRRTSRGAGRAVALLAAVVATPYAAFAQEDTPLPSGELLRLGQPAVEAMFSTLSENAVEFLVEGKPRRVAADELVRWGAPAERGPLPTALLADGSVIACGPAWARGGAVQLADGEWLLRNTQLNAVTLDKPAVQAVWFAAASGPDVHRVRAESAAYRGAEDQVWLDSGDALAGELVSIDKTSVGFKVAGEDTPIEVARVAAVAVGGARDANRSEGRLLVGLDDGTLLSVTHIEQLPHRTNLRLGVGEEFAAKRDLGVRFLQASGERVQYLNGLAPLDFRHTPYLSVGWPLDRDPAGPTGEFEAGGRRFHNGLAMHSASRAVYRLDGEWRRFAAELALEDRGAEGSVTFHVLVARDQGFASEYDSPVIRTGDPPTPVAIDLQGARAIALLVDYADYADRGDHAVWIDARLEK</sequence>
<organism evidence="3 4">
    <name type="scientific">Posidoniimonas polymericola</name>
    <dbReference type="NCBI Taxonomy" id="2528002"/>
    <lineage>
        <taxon>Bacteria</taxon>
        <taxon>Pseudomonadati</taxon>
        <taxon>Planctomycetota</taxon>
        <taxon>Planctomycetia</taxon>
        <taxon>Pirellulales</taxon>
        <taxon>Lacipirellulaceae</taxon>
        <taxon>Posidoniimonas</taxon>
    </lineage>
</organism>
<dbReference type="EMBL" id="SJPO01000004">
    <property type="protein sequence ID" value="TWT77491.1"/>
    <property type="molecule type" value="Genomic_DNA"/>
</dbReference>
<feature type="domain" description="Glycosyl hydrolase family 98 putative carbohydrate-binding module" evidence="2">
    <location>
        <begin position="275"/>
        <end position="416"/>
    </location>
</feature>
<evidence type="ECO:0000313" key="4">
    <source>
        <dbReference type="Proteomes" id="UP000318478"/>
    </source>
</evidence>
<proteinExistence type="predicted"/>
<dbReference type="InterPro" id="IPR038637">
    <property type="entry name" value="NPCBM_sf"/>
</dbReference>
<keyword evidence="1" id="KW-0732">Signal</keyword>
<accession>A0A5C5YRC3</accession>
<dbReference type="InterPro" id="IPR013222">
    <property type="entry name" value="Glyco_hyd_98_carb-bd"/>
</dbReference>
<evidence type="ECO:0000313" key="3">
    <source>
        <dbReference type="EMBL" id="TWT77491.1"/>
    </source>
</evidence>
<evidence type="ECO:0000256" key="1">
    <source>
        <dbReference type="SAM" id="SignalP"/>
    </source>
</evidence>
<name>A0A5C5YRC3_9BACT</name>
<dbReference type="InterPro" id="IPR008979">
    <property type="entry name" value="Galactose-bd-like_sf"/>
</dbReference>
<comment type="caution">
    <text evidence="3">The sequence shown here is derived from an EMBL/GenBank/DDBJ whole genome shotgun (WGS) entry which is preliminary data.</text>
</comment>
<dbReference type="Gene3D" id="2.60.120.1060">
    <property type="entry name" value="NPCBM/NEW2 domain"/>
    <property type="match status" value="1"/>
</dbReference>
<reference evidence="3 4" key="1">
    <citation type="submission" date="2019-02" db="EMBL/GenBank/DDBJ databases">
        <title>Deep-cultivation of Planctomycetes and their phenomic and genomic characterization uncovers novel biology.</title>
        <authorList>
            <person name="Wiegand S."/>
            <person name="Jogler M."/>
            <person name="Boedeker C."/>
            <person name="Pinto D."/>
            <person name="Vollmers J."/>
            <person name="Rivas-Marin E."/>
            <person name="Kohn T."/>
            <person name="Peeters S.H."/>
            <person name="Heuer A."/>
            <person name="Rast P."/>
            <person name="Oberbeckmann S."/>
            <person name="Bunk B."/>
            <person name="Jeske O."/>
            <person name="Meyerdierks A."/>
            <person name="Storesund J.E."/>
            <person name="Kallscheuer N."/>
            <person name="Luecker S."/>
            <person name="Lage O.M."/>
            <person name="Pohl T."/>
            <person name="Merkel B.J."/>
            <person name="Hornburger P."/>
            <person name="Mueller R.-W."/>
            <person name="Bruemmer F."/>
            <person name="Labrenz M."/>
            <person name="Spormann A.M."/>
            <person name="Op Den Camp H."/>
            <person name="Overmann J."/>
            <person name="Amann R."/>
            <person name="Jetten M.S.M."/>
            <person name="Mascher T."/>
            <person name="Medema M.H."/>
            <person name="Devos D.P."/>
            <person name="Kaster A.-K."/>
            <person name="Ovreas L."/>
            <person name="Rohde M."/>
            <person name="Galperin M.Y."/>
            <person name="Jogler C."/>
        </authorList>
    </citation>
    <scope>NUCLEOTIDE SEQUENCE [LARGE SCALE GENOMIC DNA]</scope>
    <source>
        <strain evidence="3 4">Pla123a</strain>
    </source>
</reference>